<protein>
    <submittedName>
        <fullName evidence="1">Uncharacterized protein</fullName>
    </submittedName>
</protein>
<dbReference type="EMBL" id="AAMS01000007">
    <property type="protein sequence ID" value="EAQ05763.1"/>
    <property type="molecule type" value="Genomic_DNA"/>
</dbReference>
<proteinExistence type="predicted"/>
<evidence type="ECO:0000313" key="2">
    <source>
        <dbReference type="Proteomes" id="UP000004507"/>
    </source>
</evidence>
<reference evidence="1 2" key="1">
    <citation type="submission" date="2006-01" db="EMBL/GenBank/DDBJ databases">
        <authorList>
            <person name="Hagstrom A."/>
            <person name="Ferriera S."/>
            <person name="Johnson J."/>
            <person name="Kravitz S."/>
            <person name="Halpern A."/>
            <person name="Remington K."/>
            <person name="Beeson K."/>
            <person name="Tran B."/>
            <person name="Rogers Y.-H."/>
            <person name="Friedman R."/>
            <person name="Venter J.C."/>
        </authorList>
    </citation>
    <scope>NUCLEOTIDE SEQUENCE [LARGE SCALE GENOMIC DNA]</scope>
    <source>
        <strain evidence="1 2">SKA53</strain>
    </source>
</reference>
<dbReference type="Proteomes" id="UP000004507">
    <property type="component" value="Unassembled WGS sequence"/>
</dbReference>
<dbReference type="HOGENOM" id="CLU_2666745_0_0_5"/>
<keyword evidence="2" id="KW-1185">Reference proteome</keyword>
<evidence type="ECO:0000313" key="1">
    <source>
        <dbReference type="EMBL" id="EAQ05763.1"/>
    </source>
</evidence>
<sequence>MALQLFVVVVVKAFDGRVFDRAVHAPDLAVGPWVIRFCEAMIDTVGRAAQNLAKHHPGKAKTMRVEMMLPFTPQP</sequence>
<gene>
    <name evidence="1" type="ORF">SKA53_06652</name>
</gene>
<dbReference type="AlphaFoldDB" id="A3V7W3"/>
<accession>A3V7W3</accession>
<organism evidence="1 2">
    <name type="scientific">Yoonia vestfoldensis SKA53</name>
    <dbReference type="NCBI Taxonomy" id="314232"/>
    <lineage>
        <taxon>Bacteria</taxon>
        <taxon>Pseudomonadati</taxon>
        <taxon>Pseudomonadota</taxon>
        <taxon>Alphaproteobacteria</taxon>
        <taxon>Rhodobacterales</taxon>
        <taxon>Paracoccaceae</taxon>
        <taxon>Yoonia</taxon>
    </lineage>
</organism>
<comment type="caution">
    <text evidence="1">The sequence shown here is derived from an EMBL/GenBank/DDBJ whole genome shotgun (WGS) entry which is preliminary data.</text>
</comment>
<name>A3V7W3_9RHOB</name>